<dbReference type="InterPro" id="IPR012334">
    <property type="entry name" value="Pectin_lyas_fold"/>
</dbReference>
<dbReference type="AlphaFoldDB" id="A0A0G4M3F2"/>
<evidence type="ECO:0000256" key="12">
    <source>
        <dbReference type="ARBA" id="ARBA00038933"/>
    </source>
</evidence>
<keyword evidence="6 16" id="KW-0378">Hydrolase</keyword>
<keyword evidence="20" id="KW-1185">Reference proteome</keyword>
<dbReference type="PANTHER" id="PTHR31736">
    <property type="match status" value="1"/>
</dbReference>
<keyword evidence="3" id="KW-0964">Secreted</keyword>
<comment type="subcellular location">
    <subcellularLocation>
        <location evidence="1">Secreted</location>
    </subcellularLocation>
</comment>
<evidence type="ECO:0000256" key="3">
    <source>
        <dbReference type="ARBA" id="ARBA00022525"/>
    </source>
</evidence>
<evidence type="ECO:0000256" key="7">
    <source>
        <dbReference type="ARBA" id="ARBA00023157"/>
    </source>
</evidence>
<keyword evidence="8" id="KW-0325">Glycoprotein</keyword>
<dbReference type="SUPFAM" id="SSF51126">
    <property type="entry name" value="Pectin lyase-like"/>
    <property type="match status" value="1"/>
</dbReference>
<evidence type="ECO:0000256" key="15">
    <source>
        <dbReference type="ARBA" id="ARBA00048766"/>
    </source>
</evidence>
<evidence type="ECO:0000256" key="13">
    <source>
        <dbReference type="ARBA" id="ARBA00041474"/>
    </source>
</evidence>
<keyword evidence="5" id="KW-0677">Repeat</keyword>
<evidence type="ECO:0000256" key="1">
    <source>
        <dbReference type="ARBA" id="ARBA00004613"/>
    </source>
</evidence>
<feature type="chain" id="PRO_5010911968" description="galacturonan 1,4-alpha-galacturonidase" evidence="17">
    <location>
        <begin position="19"/>
        <end position="427"/>
    </location>
</feature>
<evidence type="ECO:0000256" key="5">
    <source>
        <dbReference type="ARBA" id="ARBA00022737"/>
    </source>
</evidence>
<dbReference type="Proteomes" id="UP000044602">
    <property type="component" value="Unassembled WGS sequence"/>
</dbReference>
<dbReference type="Proteomes" id="UP000045706">
    <property type="component" value="Unassembled WGS sequence"/>
</dbReference>
<organism evidence="18 20">
    <name type="scientific">Verticillium longisporum</name>
    <name type="common">Verticillium dahliae var. longisporum</name>
    <dbReference type="NCBI Taxonomy" id="100787"/>
    <lineage>
        <taxon>Eukaryota</taxon>
        <taxon>Fungi</taxon>
        <taxon>Dikarya</taxon>
        <taxon>Ascomycota</taxon>
        <taxon>Pezizomycotina</taxon>
        <taxon>Sordariomycetes</taxon>
        <taxon>Hypocreomycetidae</taxon>
        <taxon>Glomerellales</taxon>
        <taxon>Plectosphaerellaceae</taxon>
        <taxon>Verticillium</taxon>
    </lineage>
</organism>
<dbReference type="GO" id="GO:0005975">
    <property type="term" value="P:carbohydrate metabolic process"/>
    <property type="evidence" value="ECO:0007669"/>
    <property type="project" value="InterPro"/>
</dbReference>
<feature type="signal peptide" evidence="17">
    <location>
        <begin position="1"/>
        <end position="18"/>
    </location>
</feature>
<name>A0A0G4M3F2_VERLO</name>
<evidence type="ECO:0000256" key="11">
    <source>
        <dbReference type="ARBA" id="ARBA00037312"/>
    </source>
</evidence>
<dbReference type="Gene3D" id="2.160.20.10">
    <property type="entry name" value="Single-stranded right-handed beta-helix, Pectin lyase-like"/>
    <property type="match status" value="1"/>
</dbReference>
<evidence type="ECO:0000313" key="21">
    <source>
        <dbReference type="Proteomes" id="UP000045706"/>
    </source>
</evidence>
<protein>
    <recommendedName>
        <fullName evidence="12">galacturonan 1,4-alpha-galacturonidase</fullName>
        <ecNumber evidence="12">3.2.1.67</ecNumber>
    </recommendedName>
    <alternativeName>
        <fullName evidence="13">Galacturan 1,4-alpha-galacturonidase C</fullName>
    </alternativeName>
    <alternativeName>
        <fullName evidence="14">Poly(1,4-alpha-D-galacturonide)galacturonohydrolase C</fullName>
    </alternativeName>
</protein>
<dbReference type="InterPro" id="IPR011050">
    <property type="entry name" value="Pectin_lyase_fold/virulence"/>
</dbReference>
<dbReference type="GO" id="GO:0005576">
    <property type="term" value="C:extracellular region"/>
    <property type="evidence" value="ECO:0007669"/>
    <property type="project" value="UniProtKB-SubCell"/>
</dbReference>
<dbReference type="PROSITE" id="PS51257">
    <property type="entry name" value="PROKAR_LIPOPROTEIN"/>
    <property type="match status" value="1"/>
</dbReference>
<evidence type="ECO:0000256" key="2">
    <source>
        <dbReference type="ARBA" id="ARBA00008834"/>
    </source>
</evidence>
<reference evidence="20 21" key="1">
    <citation type="submission" date="2015-05" db="EMBL/GenBank/DDBJ databases">
        <authorList>
            <person name="Fogelqvist Johan"/>
        </authorList>
    </citation>
    <scope>NUCLEOTIDE SEQUENCE [LARGE SCALE GENOMIC DNA]</scope>
    <source>
        <strain evidence="18">VL1</strain>
        <strain evidence="19">VL2</strain>
    </source>
</reference>
<dbReference type="STRING" id="100787.A0A0G4M3F2"/>
<dbReference type="GO" id="GO:0004650">
    <property type="term" value="F:polygalacturonase activity"/>
    <property type="evidence" value="ECO:0007669"/>
    <property type="project" value="InterPro"/>
</dbReference>
<dbReference type="Pfam" id="PF00295">
    <property type="entry name" value="Glyco_hydro_28"/>
    <property type="match status" value="1"/>
</dbReference>
<evidence type="ECO:0000256" key="4">
    <source>
        <dbReference type="ARBA" id="ARBA00022729"/>
    </source>
</evidence>
<keyword evidence="10" id="KW-0961">Cell wall biogenesis/degradation</keyword>
<evidence type="ECO:0000256" key="17">
    <source>
        <dbReference type="SAM" id="SignalP"/>
    </source>
</evidence>
<dbReference type="EMBL" id="CVQI01033717">
    <property type="protein sequence ID" value="CRK43973.1"/>
    <property type="molecule type" value="Genomic_DNA"/>
</dbReference>
<keyword evidence="7" id="KW-1015">Disulfide bond</keyword>
<keyword evidence="9 16" id="KW-0326">Glycosidase</keyword>
<proteinExistence type="inferred from homology"/>
<comment type="catalytic activity">
    <reaction evidence="15">
        <text>[(1-&gt;4)-alpha-D-galacturonosyl](n) + H2O = alpha-D-galacturonate + [(1-&gt;4)-alpha-D-galacturonosyl](n-1)</text>
        <dbReference type="Rhea" id="RHEA:14117"/>
        <dbReference type="Rhea" id="RHEA-COMP:14570"/>
        <dbReference type="Rhea" id="RHEA-COMP:14572"/>
        <dbReference type="ChEBI" id="CHEBI:15377"/>
        <dbReference type="ChEBI" id="CHEBI:58658"/>
        <dbReference type="ChEBI" id="CHEBI:140523"/>
        <dbReference type="EC" id="3.2.1.67"/>
    </reaction>
</comment>
<evidence type="ECO:0000313" key="18">
    <source>
        <dbReference type="EMBL" id="CRK28796.1"/>
    </source>
</evidence>
<evidence type="ECO:0000256" key="9">
    <source>
        <dbReference type="ARBA" id="ARBA00023295"/>
    </source>
</evidence>
<evidence type="ECO:0000256" key="14">
    <source>
        <dbReference type="ARBA" id="ARBA00042262"/>
    </source>
</evidence>
<gene>
    <name evidence="18" type="ORF">BN1708_004778</name>
    <name evidence="19" type="ORF">BN1723_005958</name>
</gene>
<dbReference type="EMBL" id="CVQH01020862">
    <property type="protein sequence ID" value="CRK28796.1"/>
    <property type="molecule type" value="Genomic_DNA"/>
</dbReference>
<evidence type="ECO:0000313" key="20">
    <source>
        <dbReference type="Proteomes" id="UP000044602"/>
    </source>
</evidence>
<evidence type="ECO:0000256" key="10">
    <source>
        <dbReference type="ARBA" id="ARBA00023316"/>
    </source>
</evidence>
<accession>A0A0G4M3F2</accession>
<dbReference type="EC" id="3.2.1.67" evidence="12"/>
<evidence type="ECO:0000256" key="6">
    <source>
        <dbReference type="ARBA" id="ARBA00022801"/>
    </source>
</evidence>
<sequence>MISLRSLSLVLLVGTVSAACRKQCVVPASGGTLSDSAAIQEVLDRCNRDSLILFEEGSNYNVFEPIAALNLTNVILSVQGNLHLPQDISAVQKIVAGGNGHWFDFAGTDIQYIGNSDISHGWIYSYGQAWWSANAKAGGTGLPNRPHLMAFKATNGVMNYFKSSKPVAWNLAVKGSNIKIANAVVDSVSEDWSFPFNTDGVGIGATDVHVTDCVIYNGDDAFAISDGAKNVVVERSIIGYQTHGMSIGSLGSDAKKFYTVSNIRFDDITVAGGLYAARFKSWVGGQGLVKDVSWSNIRLHNVTFPIFITQTYSDQGKASANRPNNSSVQMRNFKWDNWAGSINSYDPGDGSCASNPCWYNVGLPNLKHNEAIIVECNEDDSCQGFEFDNMRIYPQDMTAPSVICMKATAALNPNLGIDCRNGTYVPL</sequence>
<evidence type="ECO:0000256" key="16">
    <source>
        <dbReference type="RuleBase" id="RU361169"/>
    </source>
</evidence>
<dbReference type="InterPro" id="IPR000743">
    <property type="entry name" value="Glyco_hydro_28"/>
</dbReference>
<evidence type="ECO:0000256" key="8">
    <source>
        <dbReference type="ARBA" id="ARBA00023180"/>
    </source>
</evidence>
<comment type="similarity">
    <text evidence="2 16">Belongs to the glycosyl hydrolase 28 family.</text>
</comment>
<keyword evidence="4 17" id="KW-0732">Signal</keyword>
<dbReference type="GO" id="GO:0071555">
    <property type="term" value="P:cell wall organization"/>
    <property type="evidence" value="ECO:0007669"/>
    <property type="project" value="UniProtKB-KW"/>
</dbReference>
<comment type="function">
    <text evidence="11">Specific in hydrolyzing the terminal glycosidic bond of polygalacturonic acid and oligogalacturonates.</text>
</comment>
<dbReference type="PANTHER" id="PTHR31736:SF11">
    <property type="entry name" value="EXOPOLYGALACTURONASE C-RELATED"/>
    <property type="match status" value="1"/>
</dbReference>
<dbReference type="GO" id="GO:0047911">
    <property type="term" value="F:galacturan 1,4-alpha-galacturonidase activity"/>
    <property type="evidence" value="ECO:0007669"/>
    <property type="project" value="UniProtKB-EC"/>
</dbReference>
<evidence type="ECO:0000313" key="19">
    <source>
        <dbReference type="EMBL" id="CRK43973.1"/>
    </source>
</evidence>